<dbReference type="STRING" id="153721.MYP_3561"/>
<accession>A0A098LIX7</accession>
<keyword evidence="2" id="KW-1185">Reference proteome</keyword>
<dbReference type="Proteomes" id="UP000030185">
    <property type="component" value="Unassembled WGS sequence"/>
</dbReference>
<protein>
    <submittedName>
        <fullName evidence="1">Uncharacterized protein</fullName>
    </submittedName>
</protein>
<evidence type="ECO:0000313" key="2">
    <source>
        <dbReference type="Proteomes" id="UP000030185"/>
    </source>
</evidence>
<evidence type="ECO:0000313" key="1">
    <source>
        <dbReference type="EMBL" id="GAL86332.1"/>
    </source>
</evidence>
<sequence>MSIDEANKIFKALGNLPFVEVYELIGKLNEQANSQLSKKRGNSETMISDASFDIDQLLK</sequence>
<dbReference type="eggNOG" id="ENOG5033DTD">
    <property type="taxonomic scope" value="Bacteria"/>
</dbReference>
<dbReference type="EMBL" id="BBLT01000007">
    <property type="protein sequence ID" value="GAL86332.1"/>
    <property type="molecule type" value="Genomic_DNA"/>
</dbReference>
<dbReference type="AlphaFoldDB" id="A0A098LIX7"/>
<reference evidence="1 2" key="1">
    <citation type="submission" date="2014-09" db="EMBL/GenBank/DDBJ databases">
        <title>Sporocytophaga myxococcoides PG-01 genome sequencing.</title>
        <authorList>
            <person name="Liu L."/>
            <person name="Gao P.J."/>
            <person name="Chen G.J."/>
            <person name="Wang L.S."/>
        </authorList>
    </citation>
    <scope>NUCLEOTIDE SEQUENCE [LARGE SCALE GENOMIC DNA]</scope>
    <source>
        <strain evidence="1 2">PG-01</strain>
    </source>
</reference>
<gene>
    <name evidence="1" type="ORF">MYP_3561</name>
</gene>
<name>A0A098LIX7_9BACT</name>
<proteinExistence type="predicted"/>
<comment type="caution">
    <text evidence="1">The sequence shown here is derived from an EMBL/GenBank/DDBJ whole genome shotgun (WGS) entry which is preliminary data.</text>
</comment>
<organism evidence="1 2">
    <name type="scientific">Sporocytophaga myxococcoides</name>
    <dbReference type="NCBI Taxonomy" id="153721"/>
    <lineage>
        <taxon>Bacteria</taxon>
        <taxon>Pseudomonadati</taxon>
        <taxon>Bacteroidota</taxon>
        <taxon>Cytophagia</taxon>
        <taxon>Cytophagales</taxon>
        <taxon>Cytophagaceae</taxon>
        <taxon>Sporocytophaga</taxon>
    </lineage>
</organism>